<dbReference type="Proteomes" id="UP000777438">
    <property type="component" value="Unassembled WGS sequence"/>
</dbReference>
<proteinExistence type="predicted"/>
<reference evidence="1 2" key="1">
    <citation type="journal article" date="2021" name="Nat. Commun.">
        <title>Genetic determinants of endophytism in the Arabidopsis root mycobiome.</title>
        <authorList>
            <person name="Mesny F."/>
            <person name="Miyauchi S."/>
            <person name="Thiergart T."/>
            <person name="Pickel B."/>
            <person name="Atanasova L."/>
            <person name="Karlsson M."/>
            <person name="Huettel B."/>
            <person name="Barry K.W."/>
            <person name="Haridas S."/>
            <person name="Chen C."/>
            <person name="Bauer D."/>
            <person name="Andreopoulos W."/>
            <person name="Pangilinan J."/>
            <person name="LaButti K."/>
            <person name="Riley R."/>
            <person name="Lipzen A."/>
            <person name="Clum A."/>
            <person name="Drula E."/>
            <person name="Henrissat B."/>
            <person name="Kohler A."/>
            <person name="Grigoriev I.V."/>
            <person name="Martin F.M."/>
            <person name="Hacquard S."/>
        </authorList>
    </citation>
    <scope>NUCLEOTIDE SEQUENCE [LARGE SCALE GENOMIC DNA]</scope>
    <source>
        <strain evidence="1 2">MPI-CAGE-CH-0241</strain>
    </source>
</reference>
<sequence>MDSSACIANSYNTPEYELVMDAGFFDNLDNLENAFSDNNFKDYNLSNNASEGNAVDDSKFSNSAFNEMFKDEQFMPTAQEAPMSFSAFRSSIEPTCGSRNVGPHPRWDDSSYNARAGHHEIRELLCTMTARLERIEGAAARDSETLRQLCFSVDRSLPRLLDMSQSLRDAMGELKRSLKVFTQGILDHLLGWHVEGDLEAGESA</sequence>
<comment type="caution">
    <text evidence="1">The sequence shown here is derived from an EMBL/GenBank/DDBJ whole genome shotgun (WGS) entry which is preliminary data.</text>
</comment>
<dbReference type="EMBL" id="JAGPYM010000010">
    <property type="protein sequence ID" value="KAH6889953.1"/>
    <property type="molecule type" value="Genomic_DNA"/>
</dbReference>
<accession>A0A9P9AQQ4</accession>
<organism evidence="1 2">
    <name type="scientific">Thelonectria olida</name>
    <dbReference type="NCBI Taxonomy" id="1576542"/>
    <lineage>
        <taxon>Eukaryota</taxon>
        <taxon>Fungi</taxon>
        <taxon>Dikarya</taxon>
        <taxon>Ascomycota</taxon>
        <taxon>Pezizomycotina</taxon>
        <taxon>Sordariomycetes</taxon>
        <taxon>Hypocreomycetidae</taxon>
        <taxon>Hypocreales</taxon>
        <taxon>Nectriaceae</taxon>
        <taxon>Thelonectria</taxon>
    </lineage>
</organism>
<gene>
    <name evidence="1" type="ORF">B0T10DRAFT_459681</name>
</gene>
<name>A0A9P9AQQ4_9HYPO</name>
<dbReference type="AlphaFoldDB" id="A0A9P9AQQ4"/>
<evidence type="ECO:0000313" key="1">
    <source>
        <dbReference type="EMBL" id="KAH6889953.1"/>
    </source>
</evidence>
<protein>
    <submittedName>
        <fullName evidence="1">Uncharacterized protein</fullName>
    </submittedName>
</protein>
<keyword evidence="2" id="KW-1185">Reference proteome</keyword>
<dbReference type="OrthoDB" id="4934889at2759"/>
<evidence type="ECO:0000313" key="2">
    <source>
        <dbReference type="Proteomes" id="UP000777438"/>
    </source>
</evidence>